<dbReference type="GO" id="GO:0016853">
    <property type="term" value="F:isomerase activity"/>
    <property type="evidence" value="ECO:0007669"/>
    <property type="project" value="UniProtKB-KW"/>
</dbReference>
<gene>
    <name evidence="2" type="ORF">SAMN02745181_1456</name>
</gene>
<reference evidence="2 3" key="1">
    <citation type="submission" date="2016-11" db="EMBL/GenBank/DDBJ databases">
        <authorList>
            <person name="Jaros S."/>
            <person name="Januszkiewicz K."/>
            <person name="Wedrychowicz H."/>
        </authorList>
    </citation>
    <scope>NUCLEOTIDE SEQUENCE [LARGE SCALE GENOMIC DNA]</scope>
    <source>
        <strain evidence="2 3">DSM 18772</strain>
    </source>
</reference>
<protein>
    <submittedName>
        <fullName evidence="2">Sugar phosphate isomerase/epimerase</fullName>
    </submittedName>
</protein>
<feature type="domain" description="Xylose isomerase-like TIM barrel" evidence="1">
    <location>
        <begin position="22"/>
        <end position="326"/>
    </location>
</feature>
<dbReference type="InterPro" id="IPR013022">
    <property type="entry name" value="Xyl_isomerase-like_TIM-brl"/>
</dbReference>
<accession>A0A1M6HES9</accession>
<dbReference type="InParanoid" id="A0A1M6HES9"/>
<proteinExistence type="predicted"/>
<sequence>MRPITLFTGQWADLPLAELLPKLKEMGYDGVELACWGDHFDVDKALADDSYVTEKWALLESHGMTCYAISNHLVGQAICDNIDERHKAILPPSVWGDGEPEGVRQRAAEHMANAARACRKFMDAKPNKDDVLAPVVNGFTGSSIWHAVYSFPPTSQEYIQNGFDDFAKRFLPILDVFEECDVNFALEVHPTEIAFDIASAHRALAAVGHHKRFGFNYDPSHFVYQGVDYIRFIREFPDRIYHAHMKDAWFGHGDGTVGVFGGHTEFGDPSRFWDFRSIGRGDVKFGEVITALTDIRYFGPLSVEWEDTRMDRFHGAKESYEYLRKLDFPVNEDGLFDSAFDNSKQG</sequence>
<dbReference type="EMBL" id="FQYR01000003">
    <property type="protein sequence ID" value="SHJ20715.1"/>
    <property type="molecule type" value="Genomic_DNA"/>
</dbReference>
<dbReference type="STRING" id="1123071.SAMN02745181_1456"/>
<keyword evidence="3" id="KW-1185">Reference proteome</keyword>
<organism evidence="2 3">
    <name type="scientific">Rubritalea squalenifaciens DSM 18772</name>
    <dbReference type="NCBI Taxonomy" id="1123071"/>
    <lineage>
        <taxon>Bacteria</taxon>
        <taxon>Pseudomonadati</taxon>
        <taxon>Verrucomicrobiota</taxon>
        <taxon>Verrucomicrobiia</taxon>
        <taxon>Verrucomicrobiales</taxon>
        <taxon>Rubritaleaceae</taxon>
        <taxon>Rubritalea</taxon>
    </lineage>
</organism>
<dbReference type="PANTHER" id="PTHR12110:SF21">
    <property type="entry name" value="XYLOSE ISOMERASE-LIKE TIM BARREL DOMAIN-CONTAINING PROTEIN"/>
    <property type="match status" value="1"/>
</dbReference>
<dbReference type="Pfam" id="PF01261">
    <property type="entry name" value="AP_endonuc_2"/>
    <property type="match status" value="1"/>
</dbReference>
<dbReference type="Proteomes" id="UP000184510">
    <property type="component" value="Unassembled WGS sequence"/>
</dbReference>
<dbReference type="AlphaFoldDB" id="A0A1M6HES9"/>
<evidence type="ECO:0000313" key="2">
    <source>
        <dbReference type="EMBL" id="SHJ20715.1"/>
    </source>
</evidence>
<dbReference type="RefSeq" id="WP_143158820.1">
    <property type="nucleotide sequence ID" value="NZ_FQYR01000003.1"/>
</dbReference>
<dbReference type="InterPro" id="IPR050312">
    <property type="entry name" value="IolE/XylAMocC-like"/>
</dbReference>
<keyword evidence="2" id="KW-0413">Isomerase</keyword>
<name>A0A1M6HES9_9BACT</name>
<dbReference type="Gene3D" id="3.20.20.150">
    <property type="entry name" value="Divalent-metal-dependent TIM barrel enzymes"/>
    <property type="match status" value="1"/>
</dbReference>
<dbReference type="SUPFAM" id="SSF51658">
    <property type="entry name" value="Xylose isomerase-like"/>
    <property type="match status" value="1"/>
</dbReference>
<evidence type="ECO:0000259" key="1">
    <source>
        <dbReference type="Pfam" id="PF01261"/>
    </source>
</evidence>
<evidence type="ECO:0000313" key="3">
    <source>
        <dbReference type="Proteomes" id="UP000184510"/>
    </source>
</evidence>
<dbReference type="InterPro" id="IPR036237">
    <property type="entry name" value="Xyl_isomerase-like_sf"/>
</dbReference>
<dbReference type="PANTHER" id="PTHR12110">
    <property type="entry name" value="HYDROXYPYRUVATE ISOMERASE"/>
    <property type="match status" value="1"/>
</dbReference>
<dbReference type="OrthoDB" id="9779184at2"/>